<proteinExistence type="inferred from homology"/>
<name>A0ABY6NQ93_9FLAO</name>
<comment type="similarity">
    <text evidence="1">Belongs to the universal stress protein A family.</text>
</comment>
<dbReference type="RefSeq" id="WP_265163038.1">
    <property type="nucleotide sequence ID" value="NZ_CP069620.1"/>
</dbReference>
<dbReference type="InterPro" id="IPR006015">
    <property type="entry name" value="Universal_stress_UspA"/>
</dbReference>
<dbReference type="PRINTS" id="PR01438">
    <property type="entry name" value="UNVRSLSTRESS"/>
</dbReference>
<evidence type="ECO:0000259" key="2">
    <source>
        <dbReference type="Pfam" id="PF00582"/>
    </source>
</evidence>
<evidence type="ECO:0000313" key="4">
    <source>
        <dbReference type="Proteomes" id="UP001163981"/>
    </source>
</evidence>
<organism evidence="3 4">
    <name type="scientific">Salinimicrobium tongyeongense</name>
    <dbReference type="NCBI Taxonomy" id="2809707"/>
    <lineage>
        <taxon>Bacteria</taxon>
        <taxon>Pseudomonadati</taxon>
        <taxon>Bacteroidota</taxon>
        <taxon>Flavobacteriia</taxon>
        <taxon>Flavobacteriales</taxon>
        <taxon>Flavobacteriaceae</taxon>
        <taxon>Salinimicrobium</taxon>
    </lineage>
</organism>
<dbReference type="EMBL" id="CP069620">
    <property type="protein sequence ID" value="UZH54703.1"/>
    <property type="molecule type" value="Genomic_DNA"/>
</dbReference>
<keyword evidence="4" id="KW-1185">Reference proteome</keyword>
<evidence type="ECO:0000313" key="3">
    <source>
        <dbReference type="EMBL" id="UZH54703.1"/>
    </source>
</evidence>
<evidence type="ECO:0000256" key="1">
    <source>
        <dbReference type="ARBA" id="ARBA00008791"/>
    </source>
</evidence>
<gene>
    <name evidence="3" type="ORF">JRG66_12095</name>
</gene>
<accession>A0ABY6NQ93</accession>
<dbReference type="SUPFAM" id="SSF52402">
    <property type="entry name" value="Adenine nucleotide alpha hydrolases-like"/>
    <property type="match status" value="2"/>
</dbReference>
<reference evidence="3" key="1">
    <citation type="submission" date="2021-02" db="EMBL/GenBank/DDBJ databases">
        <title>Salinimicrobium sp. nov. isolated from seawater in Tongyeong, Republic of Korea.</title>
        <authorList>
            <person name="Lee S.-J."/>
        </authorList>
    </citation>
    <scope>NUCLEOTIDE SEQUENCE</scope>
    <source>
        <strain evidence="3">HN-2-9-2</strain>
    </source>
</reference>
<dbReference type="Gene3D" id="3.40.50.620">
    <property type="entry name" value="HUPs"/>
    <property type="match status" value="2"/>
</dbReference>
<dbReference type="CDD" id="cd00293">
    <property type="entry name" value="USP-like"/>
    <property type="match status" value="1"/>
</dbReference>
<dbReference type="PANTHER" id="PTHR46268:SF6">
    <property type="entry name" value="UNIVERSAL STRESS PROTEIN UP12"/>
    <property type="match status" value="1"/>
</dbReference>
<dbReference type="InterPro" id="IPR014729">
    <property type="entry name" value="Rossmann-like_a/b/a_fold"/>
</dbReference>
<dbReference type="InterPro" id="IPR006016">
    <property type="entry name" value="UspA"/>
</dbReference>
<dbReference type="Proteomes" id="UP001163981">
    <property type="component" value="Chromosome"/>
</dbReference>
<dbReference type="Pfam" id="PF00582">
    <property type="entry name" value="Usp"/>
    <property type="match status" value="1"/>
</dbReference>
<protein>
    <submittedName>
        <fullName evidence="3">Universal stress protein</fullName>
    </submittedName>
</protein>
<sequence>MKTVLLPTDFSANAQNACRYAVDMYRDQKAHFILLHAFKVFDYYEDSHLTAKPGNAVIVRTREEVQKKLEKARAGLESIKGSAHSFQICLHNLLIPDAIKKELRKRNTDVVVIGSQGHTQDKEVMYGSNSLNIIEEVENCPVLSVPANVDFKVPNEIVLANSFKTGLTPDDLDFLISLVKQFKAALRILHIAEEGGLNKTQHQNRQQLGDYLEDVKHSFHFLEYLSVPLGIYSFTESRGSGMIAFVNKKHSFLENLLLNPVYKNLAHFSKVPVLVLHQPGKV</sequence>
<dbReference type="PANTHER" id="PTHR46268">
    <property type="entry name" value="STRESS RESPONSE PROTEIN NHAX"/>
    <property type="match status" value="1"/>
</dbReference>
<feature type="domain" description="UspA" evidence="2">
    <location>
        <begin position="1"/>
        <end position="146"/>
    </location>
</feature>